<evidence type="ECO:0000313" key="3">
    <source>
        <dbReference type="Proteomes" id="UP000235914"/>
    </source>
</evidence>
<dbReference type="Pfam" id="PF13472">
    <property type="entry name" value="Lipase_GDSL_2"/>
    <property type="match status" value="2"/>
</dbReference>
<dbReference type="InterPro" id="IPR051532">
    <property type="entry name" value="Ester_Hydrolysis_Enzymes"/>
</dbReference>
<evidence type="ECO:0000313" key="2">
    <source>
        <dbReference type="EMBL" id="PNC58055.1"/>
    </source>
</evidence>
<reference evidence="2 3" key="1">
    <citation type="journal article" date="2017" name="BMC Genomics">
        <title>Genome sequencing of 39 Akkermansia muciniphila isolates reveals its population structure, genomic and functional diverisity, and global distribution in mammalian gut microbiotas.</title>
        <authorList>
            <person name="Guo X."/>
            <person name="Li S."/>
            <person name="Zhang J."/>
            <person name="Wu F."/>
            <person name="Li X."/>
            <person name="Wu D."/>
            <person name="Zhang M."/>
            <person name="Ou Z."/>
            <person name="Jie Z."/>
            <person name="Yan Q."/>
            <person name="Li P."/>
            <person name="Yi J."/>
            <person name="Peng Y."/>
        </authorList>
    </citation>
    <scope>NUCLEOTIDE SEQUENCE [LARGE SCALE GENOMIC DNA]</scope>
    <source>
        <strain evidence="2 3">GP43</strain>
    </source>
</reference>
<gene>
    <name evidence="2" type="ORF">CXU09_03110</name>
</gene>
<name>A0AAP8NN96_9BACT</name>
<comment type="caution">
    <text evidence="2">The sequence shown here is derived from an EMBL/GenBank/DDBJ whole genome shotgun (WGS) entry which is preliminary data.</text>
</comment>
<dbReference type="GO" id="GO:0016788">
    <property type="term" value="F:hydrolase activity, acting on ester bonds"/>
    <property type="evidence" value="ECO:0007669"/>
    <property type="project" value="UniProtKB-ARBA"/>
</dbReference>
<dbReference type="InterPro" id="IPR013830">
    <property type="entry name" value="SGNH_hydro"/>
</dbReference>
<accession>A0AAP8NN96</accession>
<dbReference type="Proteomes" id="UP000235914">
    <property type="component" value="Unassembled WGS sequence"/>
</dbReference>
<feature type="domain" description="SGNH hydrolase-type esterase" evidence="1">
    <location>
        <begin position="36"/>
        <end position="225"/>
    </location>
</feature>
<feature type="domain" description="SGNH hydrolase-type esterase" evidence="1">
    <location>
        <begin position="544"/>
        <end position="723"/>
    </location>
</feature>
<protein>
    <recommendedName>
        <fullName evidence="1">SGNH hydrolase-type esterase domain-containing protein</fullName>
    </recommendedName>
</protein>
<sequence>MRLLLMLRYLLLVLLCFSGVGMLLHAQPVNKSRIAVLGDSIAYAGRWANEVENALKADKKFAACEIVNFSVPSETVAGLSEYGHAGGRFPRPCLHERLDRVLRMYRPQLILACYGMNDGLMQAFDKARFQAYQEGNIRLKAAADAAKAAVVFITPPLFRGDSAEQAEYDAVLDKYAEWLVSKRKDGWKVIDIRPGLRKLIAREKAGNPGFRYSGDGVHPGPEGHHMIAREVIAGLVPEIGLDAEVAKKEYRPTPETMKKHEETRNAWLVKTKHARPEIPGYDREKAKLQFPKTVSTWNGFLREEFTIGGRRAFIVFPDKPVAPGKEQLWIWRPQFFDYKPVADLELVKRGYAAVFISMEDLYGSPKAMDAMDQFYKYLVDERKFSRKPVLIGLSRGGLYALNWAEKHPLCVAGIYVDAPVCDFKSWPAGKGKGKGSPDDWNKCLRAYGFNEQQALSYQGNPVDNMRSMAKAGIPLLFISRTEDDVVPIEENTDIFAKRYARLGGPVKVIRRPGGHHPHGFDNPAHIVDFVLSVTGQPVPLRIACLGDSNTFGAGVAGPNKDVLRWSHLLEQKLKKECKQKEVEVLNCGINGRTLLTRGDLPYIKTGEYRNALNSHAQIAIIALGTNDAKPQNRKFLSEFKQNYSGIIAELRENMPGIQIYCAIPLPSWQSSNQIDKETVENKIVPLVKQVARDNKCKTIDFFTFFQNKSELFPDGVHPNADGQVIMADIAFKELLKK</sequence>
<dbReference type="SUPFAM" id="SSF52266">
    <property type="entry name" value="SGNH hydrolase"/>
    <property type="match status" value="2"/>
</dbReference>
<dbReference type="PANTHER" id="PTHR30383">
    <property type="entry name" value="THIOESTERASE 1/PROTEASE 1/LYSOPHOSPHOLIPASE L1"/>
    <property type="match status" value="1"/>
</dbReference>
<organism evidence="2 3">
    <name type="scientific">Akkermansia muciniphila</name>
    <dbReference type="NCBI Taxonomy" id="239935"/>
    <lineage>
        <taxon>Bacteria</taxon>
        <taxon>Pseudomonadati</taxon>
        <taxon>Verrucomicrobiota</taxon>
        <taxon>Verrucomicrobiia</taxon>
        <taxon>Verrucomicrobiales</taxon>
        <taxon>Akkermansiaceae</taxon>
        <taxon>Akkermansia</taxon>
    </lineage>
</organism>
<dbReference type="AlphaFoldDB" id="A0AAP8NN96"/>
<dbReference type="InterPro" id="IPR036514">
    <property type="entry name" value="SGNH_hydro_sf"/>
</dbReference>
<dbReference type="Gene3D" id="3.40.50.1820">
    <property type="entry name" value="alpha/beta hydrolase"/>
    <property type="match status" value="1"/>
</dbReference>
<proteinExistence type="predicted"/>
<dbReference type="SUPFAM" id="SSF53474">
    <property type="entry name" value="alpha/beta-Hydrolases"/>
    <property type="match status" value="1"/>
</dbReference>
<dbReference type="InterPro" id="IPR029058">
    <property type="entry name" value="AB_hydrolase_fold"/>
</dbReference>
<evidence type="ECO:0000259" key="1">
    <source>
        <dbReference type="Pfam" id="PF13472"/>
    </source>
</evidence>
<dbReference type="Gene3D" id="3.40.50.1110">
    <property type="entry name" value="SGNH hydrolase"/>
    <property type="match status" value="2"/>
</dbReference>
<dbReference type="EMBL" id="PJKN01000001">
    <property type="protein sequence ID" value="PNC58055.1"/>
    <property type="molecule type" value="Genomic_DNA"/>
</dbReference>